<evidence type="ECO:0000256" key="2">
    <source>
        <dbReference type="ARBA" id="ARBA00022729"/>
    </source>
</evidence>
<evidence type="ECO:0000256" key="3">
    <source>
        <dbReference type="ARBA" id="ARBA00022737"/>
    </source>
</evidence>
<dbReference type="Proteomes" id="UP000000305">
    <property type="component" value="Unassembled WGS sequence"/>
</dbReference>
<dbReference type="GO" id="GO:0008061">
    <property type="term" value="F:chitin binding"/>
    <property type="evidence" value="ECO:0007669"/>
    <property type="project" value="UniProtKB-KW"/>
</dbReference>
<evidence type="ECO:0000256" key="4">
    <source>
        <dbReference type="ARBA" id="ARBA00023157"/>
    </source>
</evidence>
<dbReference type="PANTHER" id="PTHR23301">
    <property type="entry name" value="CHITIN BINDING PERITROPHIN-A"/>
    <property type="match status" value="1"/>
</dbReference>
<dbReference type="OrthoDB" id="6342337at2759"/>
<feature type="signal peptide" evidence="6">
    <location>
        <begin position="1"/>
        <end position="21"/>
    </location>
</feature>
<dbReference type="InterPro" id="IPR002557">
    <property type="entry name" value="Chitin-bd_dom"/>
</dbReference>
<dbReference type="AlphaFoldDB" id="E9H3D2"/>
<name>E9H3D2_DAPPU</name>
<evidence type="ECO:0000256" key="6">
    <source>
        <dbReference type="SAM" id="SignalP"/>
    </source>
</evidence>
<protein>
    <submittedName>
        <fullName evidence="8">Putative peritrophic matrix protein PTM2</fullName>
    </submittedName>
</protein>
<dbReference type="KEGG" id="dpx:DAPPUDRAFT_442947"/>
<evidence type="ECO:0000313" key="9">
    <source>
        <dbReference type="Proteomes" id="UP000000305"/>
    </source>
</evidence>
<dbReference type="PROSITE" id="PS50940">
    <property type="entry name" value="CHIT_BIND_II"/>
    <property type="match status" value="1"/>
</dbReference>
<keyword evidence="4" id="KW-1015">Disulfide bond</keyword>
<accession>E9H3D2</accession>
<dbReference type="InParanoid" id="E9H3D2"/>
<keyword evidence="9" id="KW-1185">Reference proteome</keyword>
<feature type="domain" description="Chitin-binding type-2" evidence="7">
    <location>
        <begin position="33"/>
        <end position="87"/>
    </location>
</feature>
<keyword evidence="3" id="KW-0677">Repeat</keyword>
<evidence type="ECO:0000259" key="7">
    <source>
        <dbReference type="PROSITE" id="PS50940"/>
    </source>
</evidence>
<dbReference type="PANTHER" id="PTHR23301:SF0">
    <property type="entry name" value="CHITIN-BINDING TYPE-2 DOMAIN-CONTAINING PROTEIN-RELATED"/>
    <property type="match status" value="1"/>
</dbReference>
<keyword evidence="5" id="KW-0325">Glycoprotein</keyword>
<keyword evidence="2 6" id="KW-0732">Signal</keyword>
<feature type="chain" id="PRO_5003237706" evidence="6">
    <location>
        <begin position="22"/>
        <end position="140"/>
    </location>
</feature>
<dbReference type="Pfam" id="PF01607">
    <property type="entry name" value="CBM_14"/>
    <property type="match status" value="1"/>
</dbReference>
<sequence>MFLRCLLITLVTAAFLKRMQATEMDSQETDGRVSVCPEDGVYPNYYNCSTFITCSNGIQYLMACPEGLIWNVDTSECDWPNNTECVTYPAIRIDYWVVERLFREIFCFRRLNTFSMQYHSIFYLIYSIIIFNPINGIRCD</sequence>
<dbReference type="SUPFAM" id="SSF57625">
    <property type="entry name" value="Invertebrate chitin-binding proteins"/>
    <property type="match status" value="1"/>
</dbReference>
<keyword evidence="1" id="KW-0147">Chitin-binding</keyword>
<reference evidence="8 9" key="1">
    <citation type="journal article" date="2011" name="Science">
        <title>The ecoresponsive genome of Daphnia pulex.</title>
        <authorList>
            <person name="Colbourne J.K."/>
            <person name="Pfrender M.E."/>
            <person name="Gilbert D."/>
            <person name="Thomas W.K."/>
            <person name="Tucker A."/>
            <person name="Oakley T.H."/>
            <person name="Tokishita S."/>
            <person name="Aerts A."/>
            <person name="Arnold G.J."/>
            <person name="Basu M.K."/>
            <person name="Bauer D.J."/>
            <person name="Caceres C.E."/>
            <person name="Carmel L."/>
            <person name="Casola C."/>
            <person name="Choi J.H."/>
            <person name="Detter J.C."/>
            <person name="Dong Q."/>
            <person name="Dusheyko S."/>
            <person name="Eads B.D."/>
            <person name="Frohlich T."/>
            <person name="Geiler-Samerotte K.A."/>
            <person name="Gerlach D."/>
            <person name="Hatcher P."/>
            <person name="Jogdeo S."/>
            <person name="Krijgsveld J."/>
            <person name="Kriventseva E.V."/>
            <person name="Kultz D."/>
            <person name="Laforsch C."/>
            <person name="Lindquist E."/>
            <person name="Lopez J."/>
            <person name="Manak J.R."/>
            <person name="Muller J."/>
            <person name="Pangilinan J."/>
            <person name="Patwardhan R.P."/>
            <person name="Pitluck S."/>
            <person name="Pritham E.J."/>
            <person name="Rechtsteiner A."/>
            <person name="Rho M."/>
            <person name="Rogozin I.B."/>
            <person name="Sakarya O."/>
            <person name="Salamov A."/>
            <person name="Schaack S."/>
            <person name="Shapiro H."/>
            <person name="Shiga Y."/>
            <person name="Skalitzky C."/>
            <person name="Smith Z."/>
            <person name="Souvorov A."/>
            <person name="Sung W."/>
            <person name="Tang Z."/>
            <person name="Tsuchiya D."/>
            <person name="Tu H."/>
            <person name="Vos H."/>
            <person name="Wang M."/>
            <person name="Wolf Y.I."/>
            <person name="Yamagata H."/>
            <person name="Yamada T."/>
            <person name="Ye Y."/>
            <person name="Shaw J.R."/>
            <person name="Andrews J."/>
            <person name="Crease T.J."/>
            <person name="Tang H."/>
            <person name="Lucas S.M."/>
            <person name="Robertson H.M."/>
            <person name="Bork P."/>
            <person name="Koonin E.V."/>
            <person name="Zdobnov E.M."/>
            <person name="Grigoriev I.V."/>
            <person name="Lynch M."/>
            <person name="Boore J.L."/>
        </authorList>
    </citation>
    <scope>NUCLEOTIDE SEQUENCE [LARGE SCALE GENOMIC DNA]</scope>
</reference>
<dbReference type="InterPro" id="IPR036508">
    <property type="entry name" value="Chitin-bd_dom_sf"/>
</dbReference>
<proteinExistence type="predicted"/>
<dbReference type="STRING" id="6669.E9H3D2"/>
<dbReference type="SMART" id="SM00494">
    <property type="entry name" value="ChtBD2"/>
    <property type="match status" value="1"/>
</dbReference>
<dbReference type="InterPro" id="IPR051940">
    <property type="entry name" value="Chitin_bind-dev_reg"/>
</dbReference>
<gene>
    <name evidence="8" type="primary">PTM2</name>
    <name evidence="8" type="ORF">DAPPUDRAFT_442947</name>
</gene>
<dbReference type="Gene3D" id="2.170.140.10">
    <property type="entry name" value="Chitin binding domain"/>
    <property type="match status" value="1"/>
</dbReference>
<evidence type="ECO:0000313" key="8">
    <source>
        <dbReference type="EMBL" id="EFX73742.1"/>
    </source>
</evidence>
<evidence type="ECO:0000256" key="1">
    <source>
        <dbReference type="ARBA" id="ARBA00022669"/>
    </source>
</evidence>
<dbReference type="HOGENOM" id="CLU_1837129_0_0_1"/>
<dbReference type="GO" id="GO:0005576">
    <property type="term" value="C:extracellular region"/>
    <property type="evidence" value="ECO:0007669"/>
    <property type="project" value="InterPro"/>
</dbReference>
<dbReference type="EMBL" id="GL732588">
    <property type="protein sequence ID" value="EFX73742.1"/>
    <property type="molecule type" value="Genomic_DNA"/>
</dbReference>
<organism evidence="8 9">
    <name type="scientific">Daphnia pulex</name>
    <name type="common">Water flea</name>
    <dbReference type="NCBI Taxonomy" id="6669"/>
    <lineage>
        <taxon>Eukaryota</taxon>
        <taxon>Metazoa</taxon>
        <taxon>Ecdysozoa</taxon>
        <taxon>Arthropoda</taxon>
        <taxon>Crustacea</taxon>
        <taxon>Branchiopoda</taxon>
        <taxon>Diplostraca</taxon>
        <taxon>Cladocera</taxon>
        <taxon>Anomopoda</taxon>
        <taxon>Daphniidae</taxon>
        <taxon>Daphnia</taxon>
    </lineage>
</organism>
<evidence type="ECO:0000256" key="5">
    <source>
        <dbReference type="ARBA" id="ARBA00023180"/>
    </source>
</evidence>